<gene>
    <name evidence="1" type="ORF">BB560_003145</name>
</gene>
<reference evidence="1 2" key="1">
    <citation type="journal article" date="2018" name="MBio">
        <title>Comparative Genomics Reveals the Core Gene Toolbox for the Fungus-Insect Symbiosis.</title>
        <authorList>
            <person name="Wang Y."/>
            <person name="Stata M."/>
            <person name="Wang W."/>
            <person name="Stajich J.E."/>
            <person name="White M.M."/>
            <person name="Moncalvo J.M."/>
        </authorList>
    </citation>
    <scope>NUCLEOTIDE SEQUENCE [LARGE SCALE GENOMIC DNA]</scope>
    <source>
        <strain evidence="1 2">SC-DP-2</strain>
    </source>
</reference>
<keyword evidence="2" id="KW-1185">Reference proteome</keyword>
<dbReference type="OrthoDB" id="5554389at2759"/>
<evidence type="ECO:0000313" key="1">
    <source>
        <dbReference type="EMBL" id="PVV02399.1"/>
    </source>
</evidence>
<evidence type="ECO:0000313" key="2">
    <source>
        <dbReference type="Proteomes" id="UP000245609"/>
    </source>
</evidence>
<dbReference type="Proteomes" id="UP000245609">
    <property type="component" value="Unassembled WGS sequence"/>
</dbReference>
<proteinExistence type="predicted"/>
<organism evidence="1 2">
    <name type="scientific">Smittium megazygosporum</name>
    <dbReference type="NCBI Taxonomy" id="133381"/>
    <lineage>
        <taxon>Eukaryota</taxon>
        <taxon>Fungi</taxon>
        <taxon>Fungi incertae sedis</taxon>
        <taxon>Zoopagomycota</taxon>
        <taxon>Kickxellomycotina</taxon>
        <taxon>Harpellomycetes</taxon>
        <taxon>Harpellales</taxon>
        <taxon>Legeriomycetaceae</taxon>
        <taxon>Smittium</taxon>
    </lineage>
</organism>
<accession>A0A2T9ZCS7</accession>
<sequence length="315" mass="35675">MNSQTTLSHPQVVSDTTYEMVDTTHLINGKEAPAPIIKNPPKIEFQNNTIKFADIYQAESEVLKISIEFFRGIPLFSLIEGIKTQLSPLGKIVELSVLEIKQGTPLSKNAIILMEAKNHEKLPAFIEINKARVILEFYNMPVICKFCKALDHSVELFLILKKKISKLNNSRYQVNDETNKKSHPQLEITRKINTNNDYGFITLDKYKESALNAINLNQIQLSSTVETAEKNIVQNCQVSSTNNKLKKSETENKLKQLNSSPSNNTNANSETILPEYQSSEDGPNTIQRHGYIRLRIILRIGLLMSLKKLTNISFT</sequence>
<dbReference type="AlphaFoldDB" id="A0A2T9ZCS7"/>
<protein>
    <submittedName>
        <fullName evidence="1">Uncharacterized protein</fullName>
    </submittedName>
</protein>
<comment type="caution">
    <text evidence="1">The sequence shown here is derived from an EMBL/GenBank/DDBJ whole genome shotgun (WGS) entry which is preliminary data.</text>
</comment>
<name>A0A2T9ZCS7_9FUNG</name>
<dbReference type="EMBL" id="MBFS01000479">
    <property type="protein sequence ID" value="PVV02399.1"/>
    <property type="molecule type" value="Genomic_DNA"/>
</dbReference>